<dbReference type="GO" id="GO:0004776">
    <property type="term" value="F:succinate-CoA ligase (GDP-forming) activity"/>
    <property type="evidence" value="ECO:0007669"/>
    <property type="project" value="TreeGrafter"/>
</dbReference>
<dbReference type="EMBL" id="JAQQWP010000011">
    <property type="protein sequence ID" value="KAK8095315.1"/>
    <property type="molecule type" value="Genomic_DNA"/>
</dbReference>
<dbReference type="InterPro" id="IPR016102">
    <property type="entry name" value="Succinyl-CoA_synth-like"/>
</dbReference>
<dbReference type="PANTHER" id="PTHR11117:SF6">
    <property type="entry name" value="SYNTHETASE SUBUNIT ALPHA, PUTATIVE (AFU_ORTHOLOGUE AFUA_1G10830)-RELATED"/>
    <property type="match status" value="1"/>
</dbReference>
<sequence>MLSHHVLHKTRPHIRLPRWTEAVVACRSSFGTTPVNRIDSSKYNATLKNLHVGRHTRVIFQGFTGRQATANAKESIAWGTNIVGGVTPGREGQHLELPAVEALKPDATGIYVAAHHAKAAIEEAIEAEVPLIVAVAEHVPLHDILRVSSMTRPTSNGRHVPERHTQCRRSASRLLGANSPGIISAVGKCRIGFQPLPCFEPGKVGIVAKSGTLSYETAASTLRAGLGQSLCIGVGGDVLSGTSLVDGLKILAEDESTEAIAICGEIGGYAEIQAAEWIKDYRARTRHPKPIAAIIAGINAAPGRVMGHAGAVALPGEPDTWDKIEALLDAGVEVVNHPSRFGPVLKSSLSRQPQRKGPESGITATVSPTSEVAAPLHQQRRTLHSFANTHQPLPTYKRSSPRVAAGSSRRTLHLAHGPALEVLRQCGINTHETPQGTQRMLAVSINRTTSLPCIIAHYPGRTNNVAPPGYLILSFLDSPDQLRTLVRQLVDLFIAKEAFLVQTYVTMAPAPTPGSSPERRTAVQVTDAYLCFDDAALRSGNRQADVHSLRDLDCFRDPAEASAESHGIVYIKLGRSDSSDYARRNIGTLVNGAGLAMNTVDALADAGGKAANFLDTGGKATSETVKRSFEAILQDQRVKCIFVNIFGGLTLGDMIARGIVLAFQDLEEQLATIPVVVRIRGTNEAEGQKIIADSGLPGLYAFDDFDEAAAKAVELATAAAGREGGKS</sequence>
<comment type="caution">
    <text evidence="2">The sequence shown here is derived from an EMBL/GenBank/DDBJ whole genome shotgun (WGS) entry which is preliminary data.</text>
</comment>
<gene>
    <name evidence="2" type="ORF">PG999_013337</name>
</gene>
<dbReference type="Proteomes" id="UP001392437">
    <property type="component" value="Unassembled WGS sequence"/>
</dbReference>
<dbReference type="Pfam" id="PF02629">
    <property type="entry name" value="CoA_binding"/>
    <property type="match status" value="1"/>
</dbReference>
<dbReference type="GO" id="GO:0004775">
    <property type="term" value="F:succinate-CoA ligase (ADP-forming) activity"/>
    <property type="evidence" value="ECO:0007669"/>
    <property type="project" value="TreeGrafter"/>
</dbReference>
<dbReference type="FunFam" id="3.40.50.261:FF:000017">
    <property type="entry name" value="Succinyl-CoA synthetase subunit alpha"/>
    <property type="match status" value="1"/>
</dbReference>
<evidence type="ECO:0000259" key="1">
    <source>
        <dbReference type="SMART" id="SM00881"/>
    </source>
</evidence>
<feature type="domain" description="CoA-binding" evidence="1">
    <location>
        <begin position="51"/>
        <end position="139"/>
    </location>
</feature>
<dbReference type="Gene3D" id="3.40.50.720">
    <property type="entry name" value="NAD(P)-binding Rossmann-like Domain"/>
    <property type="match status" value="1"/>
</dbReference>
<dbReference type="PANTHER" id="PTHR11117">
    <property type="entry name" value="SUCCINYL-COA LIGASE SUBUNIT ALPHA"/>
    <property type="match status" value="1"/>
</dbReference>
<name>A0AAW0QE43_9PEZI</name>
<keyword evidence="3" id="KW-1185">Reference proteome</keyword>
<dbReference type="AlphaFoldDB" id="A0AAW0QE43"/>
<dbReference type="GO" id="GO:0009361">
    <property type="term" value="C:succinate-CoA ligase complex (ADP-forming)"/>
    <property type="evidence" value="ECO:0007669"/>
    <property type="project" value="TreeGrafter"/>
</dbReference>
<dbReference type="GO" id="GO:0005739">
    <property type="term" value="C:mitochondrion"/>
    <property type="evidence" value="ECO:0007669"/>
    <property type="project" value="TreeGrafter"/>
</dbReference>
<protein>
    <recommendedName>
        <fullName evidence="1">CoA-binding domain-containing protein</fullName>
    </recommendedName>
</protein>
<evidence type="ECO:0000313" key="2">
    <source>
        <dbReference type="EMBL" id="KAK8095315.1"/>
    </source>
</evidence>
<dbReference type="Gene3D" id="3.40.50.261">
    <property type="entry name" value="Succinyl-CoA synthetase domains"/>
    <property type="match status" value="2"/>
</dbReference>
<organism evidence="2 3">
    <name type="scientific">Apiospora kogelbergensis</name>
    <dbReference type="NCBI Taxonomy" id="1337665"/>
    <lineage>
        <taxon>Eukaryota</taxon>
        <taxon>Fungi</taxon>
        <taxon>Dikarya</taxon>
        <taxon>Ascomycota</taxon>
        <taxon>Pezizomycotina</taxon>
        <taxon>Sordariomycetes</taxon>
        <taxon>Xylariomycetidae</taxon>
        <taxon>Amphisphaeriales</taxon>
        <taxon>Apiosporaceae</taxon>
        <taxon>Apiospora</taxon>
    </lineage>
</organism>
<dbReference type="SUPFAM" id="SSF52210">
    <property type="entry name" value="Succinyl-CoA synthetase domains"/>
    <property type="match status" value="2"/>
</dbReference>
<dbReference type="FunFam" id="3.40.50.261:FF:000001">
    <property type="entry name" value="Succinate--CoA ligase [ADP-forming] subunit beta"/>
    <property type="match status" value="1"/>
</dbReference>
<accession>A0AAW0QE43</accession>
<dbReference type="GO" id="GO:0006099">
    <property type="term" value="P:tricarboxylic acid cycle"/>
    <property type="evidence" value="ECO:0007669"/>
    <property type="project" value="TreeGrafter"/>
</dbReference>
<dbReference type="SMART" id="SM00881">
    <property type="entry name" value="CoA_binding"/>
    <property type="match status" value="1"/>
</dbReference>
<dbReference type="InterPro" id="IPR036291">
    <property type="entry name" value="NAD(P)-bd_dom_sf"/>
</dbReference>
<reference evidence="2 3" key="1">
    <citation type="submission" date="2023-01" db="EMBL/GenBank/DDBJ databases">
        <title>Analysis of 21 Apiospora genomes using comparative genomics revels a genus with tremendous synthesis potential of carbohydrate active enzymes and secondary metabolites.</title>
        <authorList>
            <person name="Sorensen T."/>
        </authorList>
    </citation>
    <scope>NUCLEOTIDE SEQUENCE [LARGE SCALE GENOMIC DNA]</scope>
    <source>
        <strain evidence="2 3">CBS 117206</strain>
    </source>
</reference>
<dbReference type="InterPro" id="IPR003781">
    <property type="entry name" value="CoA-bd"/>
</dbReference>
<dbReference type="InterPro" id="IPR005811">
    <property type="entry name" value="SUCC_ACL_C"/>
</dbReference>
<dbReference type="PRINTS" id="PR01798">
    <property type="entry name" value="SCOASYNTHASE"/>
</dbReference>
<proteinExistence type="predicted"/>
<evidence type="ECO:0000313" key="3">
    <source>
        <dbReference type="Proteomes" id="UP001392437"/>
    </source>
</evidence>
<dbReference type="Pfam" id="PF00549">
    <property type="entry name" value="Ligase_CoA"/>
    <property type="match status" value="2"/>
</dbReference>
<dbReference type="SUPFAM" id="SSF51735">
    <property type="entry name" value="NAD(P)-binding Rossmann-fold domains"/>
    <property type="match status" value="1"/>
</dbReference>